<dbReference type="SMART" id="SM00853">
    <property type="entry name" value="MutL_C"/>
    <property type="match status" value="1"/>
</dbReference>
<dbReference type="NCBIfam" id="TIGR00585">
    <property type="entry name" value="mutl"/>
    <property type="match status" value="1"/>
</dbReference>
<evidence type="ECO:0000256" key="3">
    <source>
        <dbReference type="ARBA" id="ARBA00022763"/>
    </source>
</evidence>
<reference evidence="9 10" key="1">
    <citation type="submission" date="2017-10" db="EMBL/GenBank/DDBJ databases">
        <authorList>
            <person name="Regsiter A."/>
            <person name="William W."/>
        </authorList>
    </citation>
    <scope>NUCLEOTIDE SEQUENCE [LARGE SCALE GENOMIC DNA]</scope>
    <source>
        <strain evidence="9 10">CFBP6991</strain>
    </source>
</reference>
<dbReference type="PANTHER" id="PTHR10073:SF12">
    <property type="entry name" value="DNA MISMATCH REPAIR PROTEIN MLH1"/>
    <property type="match status" value="1"/>
</dbReference>
<dbReference type="GO" id="GO:0005524">
    <property type="term" value="F:ATP binding"/>
    <property type="evidence" value="ECO:0007669"/>
    <property type="project" value="InterPro"/>
</dbReference>
<dbReference type="SMART" id="SM01340">
    <property type="entry name" value="DNA_mis_repair"/>
    <property type="match status" value="1"/>
</dbReference>
<dbReference type="CDD" id="cd03482">
    <property type="entry name" value="MutL_Trans_MutL"/>
    <property type="match status" value="1"/>
</dbReference>
<proteinExistence type="inferred from homology"/>
<comment type="function">
    <text evidence="5">This protein is involved in the repair of mismatches in DNA. It is required for dam-dependent methyl-directed DNA mismatch repair. May act as a 'molecular matchmaker', a protein that promotes the formation of a stable complex between two or more DNA-binding proteins in an ATP-dependent manner without itself being part of a final effector complex.</text>
</comment>
<feature type="compositionally biased region" description="Gly residues" evidence="6">
    <location>
        <begin position="385"/>
        <end position="406"/>
    </location>
</feature>
<dbReference type="Proteomes" id="UP000234345">
    <property type="component" value="Unassembled WGS sequence"/>
</dbReference>
<evidence type="ECO:0000256" key="4">
    <source>
        <dbReference type="ARBA" id="ARBA00023204"/>
    </source>
</evidence>
<dbReference type="InterPro" id="IPR042120">
    <property type="entry name" value="MutL_C_dimsub"/>
</dbReference>
<dbReference type="Pfam" id="PF01119">
    <property type="entry name" value="DNA_mis_repair"/>
    <property type="match status" value="1"/>
</dbReference>
<dbReference type="InterPro" id="IPR020568">
    <property type="entry name" value="Ribosomal_Su5_D2-typ_SF"/>
</dbReference>
<dbReference type="AlphaFoldDB" id="A0A7Z7IYK5"/>
<evidence type="ECO:0000256" key="1">
    <source>
        <dbReference type="ARBA" id="ARBA00006082"/>
    </source>
</evidence>
<dbReference type="InterPro" id="IPR014721">
    <property type="entry name" value="Ribsml_uS5_D2-typ_fold_subgr"/>
</dbReference>
<dbReference type="InterPro" id="IPR036890">
    <property type="entry name" value="HATPase_C_sf"/>
</dbReference>
<dbReference type="InterPro" id="IPR014762">
    <property type="entry name" value="DNA_mismatch_repair_CS"/>
</dbReference>
<evidence type="ECO:0000313" key="9">
    <source>
        <dbReference type="EMBL" id="SOO24006.1"/>
    </source>
</evidence>
<sequence>MDDGACAPPDCRADVRLACHTADLPRFARAALERALMAIRQLPEILINQIAAGEVVERPASVVKELVENALDAGATRVDIELEEGGVRLIRIRDNGGGITPDELPLAVSRHATSKIASLDDLETVATLGFRGEALPSIASVSRFTLTSRRHDAEHGSALEIDGGRLGEVVPRAHAPGTTVEVRELFFNVPARRKFLRAERTELGHIEEWLRSLALARPDVELRVSHNGKPSRRYKPGDLYSDARLGETLGDDFARQALRVDHSGAGLRLHGWVAQPHYSRASTDQQYLYVNGRSVRDRSVAHAVKMAYGDVLFHGRQPAYVLFLELDPARVDVNVHPAKHEVRFREARLIHDFVYRTLQDALAHTRAGATPNSIGSDRVGDMGATSGGMGSLAGGGAPSHGGTPGGSNGTYGYASWTPSQAPLGLRVDEARAAYGALYAPPPSSAQQSAGMPNMVGTGLPATAEDSGVPPLGYAIAQLHGIYILAENAEGLIVVDMHAAHERIGYERLKHAHDSIGLHAQPLLVPMTLAVGEREADTAEREAETLATLGFEITRAGPQSLHVRSIPALLANAEPEALLRDVLGDLREHGQSRRIASARDELLSTMACHGAVRANRRLTVPEMNALLRDMEATERSGQCNHGRPTWARFTLSDIDRWFLRGR</sequence>
<comment type="caution">
    <text evidence="9">The sequence shown here is derived from an EMBL/GenBank/DDBJ whole genome shotgun (WGS) entry which is preliminary data.</text>
</comment>
<dbReference type="GO" id="GO:0140664">
    <property type="term" value="F:ATP-dependent DNA damage sensor activity"/>
    <property type="evidence" value="ECO:0007669"/>
    <property type="project" value="InterPro"/>
</dbReference>
<gene>
    <name evidence="5 9" type="primary">mutL</name>
    <name evidence="9" type="ORF">XFF6991_320005</name>
</gene>
<dbReference type="InterPro" id="IPR002099">
    <property type="entry name" value="MutL/Mlh/PMS"/>
</dbReference>
<dbReference type="HAMAP" id="MF_00149">
    <property type="entry name" value="DNA_mis_repair"/>
    <property type="match status" value="1"/>
</dbReference>
<evidence type="ECO:0000259" key="7">
    <source>
        <dbReference type="SMART" id="SM00853"/>
    </source>
</evidence>
<feature type="region of interest" description="Disordered" evidence="6">
    <location>
        <begin position="366"/>
        <end position="406"/>
    </location>
</feature>
<organism evidence="9 10">
    <name type="scientific">Xanthomonas campestris pv. phaseoli</name>
    <dbReference type="NCBI Taxonomy" id="317013"/>
    <lineage>
        <taxon>Bacteria</taxon>
        <taxon>Pseudomonadati</taxon>
        <taxon>Pseudomonadota</taxon>
        <taxon>Gammaproteobacteria</taxon>
        <taxon>Lysobacterales</taxon>
        <taxon>Lysobacteraceae</taxon>
        <taxon>Xanthomonas</taxon>
    </lineage>
</organism>
<keyword evidence="4 5" id="KW-0234">DNA repair</keyword>
<dbReference type="FunFam" id="3.30.230.10:FF:000013">
    <property type="entry name" value="DNA mismatch repair endonuclease MutL"/>
    <property type="match status" value="1"/>
</dbReference>
<dbReference type="GO" id="GO:0006298">
    <property type="term" value="P:mismatch repair"/>
    <property type="evidence" value="ECO:0007669"/>
    <property type="project" value="UniProtKB-UniRule"/>
</dbReference>
<comment type="similarity">
    <text evidence="1 5">Belongs to the DNA mismatch repair MutL/HexB family.</text>
</comment>
<dbReference type="GO" id="GO:0032300">
    <property type="term" value="C:mismatch repair complex"/>
    <property type="evidence" value="ECO:0007669"/>
    <property type="project" value="InterPro"/>
</dbReference>
<feature type="domain" description="MutL C-terminal dimerisation" evidence="7">
    <location>
        <begin position="474"/>
        <end position="617"/>
    </location>
</feature>
<dbReference type="NCBIfam" id="NF000949">
    <property type="entry name" value="PRK00095.1-2"/>
    <property type="match status" value="1"/>
</dbReference>
<protein>
    <recommendedName>
        <fullName evidence="2 5">DNA mismatch repair protein MutL</fullName>
    </recommendedName>
</protein>
<dbReference type="Pfam" id="PF08676">
    <property type="entry name" value="MutL_C"/>
    <property type="match status" value="1"/>
</dbReference>
<evidence type="ECO:0000313" key="10">
    <source>
        <dbReference type="Proteomes" id="UP000234345"/>
    </source>
</evidence>
<evidence type="ECO:0000256" key="6">
    <source>
        <dbReference type="SAM" id="MobiDB-lite"/>
    </source>
</evidence>
<dbReference type="InterPro" id="IPR042121">
    <property type="entry name" value="MutL_C_regsub"/>
</dbReference>
<dbReference type="GO" id="GO:0016887">
    <property type="term" value="F:ATP hydrolysis activity"/>
    <property type="evidence" value="ECO:0007669"/>
    <property type="project" value="InterPro"/>
</dbReference>
<dbReference type="SUPFAM" id="SSF55874">
    <property type="entry name" value="ATPase domain of HSP90 chaperone/DNA topoisomerase II/histidine kinase"/>
    <property type="match status" value="1"/>
</dbReference>
<dbReference type="FunFam" id="3.30.1370.100:FF:000005">
    <property type="entry name" value="DNA mismatch repair protein MutL"/>
    <property type="match status" value="1"/>
</dbReference>
<dbReference type="Pfam" id="PF13589">
    <property type="entry name" value="HATPase_c_3"/>
    <property type="match status" value="1"/>
</dbReference>
<dbReference type="Gene3D" id="3.30.1370.100">
    <property type="entry name" value="MutL, C-terminal domain, regulatory subdomain"/>
    <property type="match status" value="1"/>
</dbReference>
<dbReference type="InterPro" id="IPR037198">
    <property type="entry name" value="MutL_C_sf"/>
</dbReference>
<dbReference type="InterPro" id="IPR014790">
    <property type="entry name" value="MutL_C"/>
</dbReference>
<dbReference type="Gene3D" id="3.30.230.10">
    <property type="match status" value="1"/>
</dbReference>
<dbReference type="FunFam" id="3.30.565.10:FF:000003">
    <property type="entry name" value="DNA mismatch repair endonuclease MutL"/>
    <property type="match status" value="1"/>
</dbReference>
<dbReference type="InterPro" id="IPR038973">
    <property type="entry name" value="MutL/Mlh/Pms-like"/>
</dbReference>
<accession>A0A7Z7IYK5</accession>
<evidence type="ECO:0000256" key="5">
    <source>
        <dbReference type="HAMAP-Rule" id="MF_00149"/>
    </source>
</evidence>
<dbReference type="PANTHER" id="PTHR10073">
    <property type="entry name" value="DNA MISMATCH REPAIR PROTEIN MLH, PMS, MUTL"/>
    <property type="match status" value="1"/>
</dbReference>
<dbReference type="CDD" id="cd16926">
    <property type="entry name" value="HATPase_MutL-MLH-PMS-like"/>
    <property type="match status" value="1"/>
</dbReference>
<name>A0A7Z7IYK5_XANCH</name>
<feature type="domain" description="DNA mismatch repair protein S5" evidence="8">
    <location>
        <begin position="245"/>
        <end position="363"/>
    </location>
</feature>
<dbReference type="InterPro" id="IPR013507">
    <property type="entry name" value="DNA_mismatch_S5_2-like"/>
</dbReference>
<dbReference type="EMBL" id="OCZC01000059">
    <property type="protein sequence ID" value="SOO24006.1"/>
    <property type="molecule type" value="Genomic_DNA"/>
</dbReference>
<dbReference type="Gene3D" id="3.30.1540.20">
    <property type="entry name" value="MutL, C-terminal domain, dimerisation subdomain"/>
    <property type="match status" value="1"/>
</dbReference>
<dbReference type="GO" id="GO:0030983">
    <property type="term" value="F:mismatched DNA binding"/>
    <property type="evidence" value="ECO:0007669"/>
    <property type="project" value="InterPro"/>
</dbReference>
<evidence type="ECO:0000259" key="8">
    <source>
        <dbReference type="SMART" id="SM01340"/>
    </source>
</evidence>
<keyword evidence="3 5" id="KW-0227">DNA damage</keyword>
<dbReference type="SUPFAM" id="SSF54211">
    <property type="entry name" value="Ribosomal protein S5 domain 2-like"/>
    <property type="match status" value="1"/>
</dbReference>
<dbReference type="InterPro" id="IPR020667">
    <property type="entry name" value="DNA_mismatch_repair_MutL"/>
</dbReference>
<dbReference type="PROSITE" id="PS00058">
    <property type="entry name" value="DNA_MISMATCH_REPAIR_1"/>
    <property type="match status" value="1"/>
</dbReference>
<evidence type="ECO:0000256" key="2">
    <source>
        <dbReference type="ARBA" id="ARBA00021975"/>
    </source>
</evidence>
<dbReference type="SUPFAM" id="SSF118116">
    <property type="entry name" value="DNA mismatch repair protein MutL"/>
    <property type="match status" value="1"/>
</dbReference>
<dbReference type="Gene3D" id="3.30.565.10">
    <property type="entry name" value="Histidine kinase-like ATPase, C-terminal domain"/>
    <property type="match status" value="1"/>
</dbReference>